<reference evidence="2" key="1">
    <citation type="submission" date="2006-08" db="EMBL/GenBank/DDBJ databases">
        <title>Molecular cloning and biochemical characterization of 1-O-acylglucose:anthocyanin O-acyltransferase and plant SCPL-AT homologs.</title>
        <authorList>
            <person name="Noda N."/>
            <person name="Kazuma K."/>
            <person name="Sasaki T."/>
            <person name="Kogawa K."/>
            <person name="Suzuki M."/>
        </authorList>
    </citation>
    <scope>NUCLEOTIDE SEQUENCE</scope>
    <source>
        <tissue evidence="2">Petal</tissue>
    </source>
</reference>
<dbReference type="InterPro" id="IPR001563">
    <property type="entry name" value="Peptidase_S10"/>
</dbReference>
<proteinExistence type="evidence at transcript level"/>
<keyword evidence="2" id="KW-0012">Acyltransferase</keyword>
<evidence type="ECO:0000313" key="2">
    <source>
        <dbReference type="EMBL" id="BAF99696.1"/>
    </source>
</evidence>
<dbReference type="EMBL" id="AB267673">
    <property type="protein sequence ID" value="BAF99696.1"/>
    <property type="molecule type" value="mRNA"/>
</dbReference>
<dbReference type="GO" id="GO:0019748">
    <property type="term" value="P:secondary metabolic process"/>
    <property type="evidence" value="ECO:0007669"/>
    <property type="project" value="TreeGrafter"/>
</dbReference>
<keyword evidence="2" id="KW-0808">Transferase</keyword>
<dbReference type="InterPro" id="IPR029058">
    <property type="entry name" value="AB_hydrolase_fold"/>
</dbReference>
<name>B0I1H9_GENTR</name>
<dbReference type="GO" id="GO:0004185">
    <property type="term" value="F:serine-type carboxypeptidase activity"/>
    <property type="evidence" value="ECO:0007669"/>
    <property type="project" value="InterPro"/>
</dbReference>
<gene>
    <name evidence="2" type="primary">GentrSCPLAT1</name>
</gene>
<dbReference type="GO" id="GO:0006508">
    <property type="term" value="P:proteolysis"/>
    <property type="evidence" value="ECO:0007669"/>
    <property type="project" value="InterPro"/>
</dbReference>
<dbReference type="GO" id="GO:0016747">
    <property type="term" value="F:acyltransferase activity, transferring groups other than amino-acyl groups"/>
    <property type="evidence" value="ECO:0007669"/>
    <property type="project" value="TreeGrafter"/>
</dbReference>
<evidence type="ECO:0000256" key="1">
    <source>
        <dbReference type="ARBA" id="ARBA00009431"/>
    </source>
</evidence>
<dbReference type="Gene3D" id="3.40.50.1820">
    <property type="entry name" value="alpha/beta hydrolase"/>
    <property type="match status" value="1"/>
</dbReference>
<dbReference type="SUPFAM" id="SSF53474">
    <property type="entry name" value="alpha/beta-Hydrolases"/>
    <property type="match status" value="1"/>
</dbReference>
<dbReference type="AlphaFoldDB" id="B0I1H9"/>
<dbReference type="Pfam" id="PF00450">
    <property type="entry name" value="Peptidase_S10"/>
    <property type="match status" value="1"/>
</dbReference>
<dbReference type="PRINTS" id="PR00724">
    <property type="entry name" value="CRBOXYPTASEC"/>
</dbReference>
<dbReference type="PANTHER" id="PTHR11802:SF224">
    <property type="entry name" value="SERINE CARBOXYPEPTIDASE-LIKE 7 ISOFORM X1"/>
    <property type="match status" value="1"/>
</dbReference>
<protein>
    <submittedName>
        <fullName evidence="2">1-O-acylglucose:anthocyanin-O-acyltransferase-like protein</fullName>
    </submittedName>
</protein>
<comment type="similarity">
    <text evidence="1">Belongs to the peptidase S10 family.</text>
</comment>
<dbReference type="PANTHER" id="PTHR11802">
    <property type="entry name" value="SERINE PROTEASE FAMILY S10 SERINE CARBOXYPEPTIDASE"/>
    <property type="match status" value="1"/>
</dbReference>
<accession>B0I1H9</accession>
<sequence length="481" mass="54091">MAVPAVPSEGHEEQHKSTSSFGIGSIKFQCSLFAVLLFALLYSSSSQSIVKTLPGFHGSLPFTLESGYVGVGENEELQLFYYFIESERDPANDPLVIWLTGGPGCSAFSGLIFEIGPLTFDFESYQGGVPTLNYNPHSWTKEASIIFVDSPVGTGYSYSNTFEGYHSTDHKASDDLYAFLRKWLLKHPKFLKNPVYVGGDSYGGKFVALVTWRISQGIDAGHEPRINLQGYIVGNPVADGFIDGNAPLPFAHRMGLISDDIHKMAEENCNGNYIKADQSNGLCLEAIKQYEECTADICFDNILEPNCQEKMTSHDISLLKLPSELKEEPWCRKDSYFLTHVWANDPSVQKALHIREGTIKEWVRCNYSISYSEKLDTVLEYHHLLSKRGYKTLAYSGDHDLYIPYTATLEWIHTLNLPVADEWRPWKVDNQVAGYTKRFIHNETGKYVTFATVKAAGHTAPEYKRRECLAMVARFFSDSPL</sequence>
<dbReference type="FunFam" id="3.40.50.1820:FF:000072">
    <property type="entry name" value="Serine carboxypeptidase-like 19"/>
    <property type="match status" value="1"/>
</dbReference>
<organism evidence="2">
    <name type="scientific">Gentiana triflora</name>
    <name type="common">Clustered gentian</name>
    <dbReference type="NCBI Taxonomy" id="55190"/>
    <lineage>
        <taxon>Eukaryota</taxon>
        <taxon>Viridiplantae</taxon>
        <taxon>Streptophyta</taxon>
        <taxon>Embryophyta</taxon>
        <taxon>Tracheophyta</taxon>
        <taxon>Spermatophyta</taxon>
        <taxon>Magnoliopsida</taxon>
        <taxon>eudicotyledons</taxon>
        <taxon>Gunneridae</taxon>
        <taxon>Pentapetalae</taxon>
        <taxon>asterids</taxon>
        <taxon>lamiids</taxon>
        <taxon>Gentianales</taxon>
        <taxon>Gentianaceae</taxon>
        <taxon>Gentianeae</taxon>
        <taxon>Gentianinae</taxon>
        <taxon>Gentiana</taxon>
    </lineage>
</organism>